<dbReference type="Gene3D" id="1.10.3720.10">
    <property type="entry name" value="MetI-like"/>
    <property type="match status" value="1"/>
</dbReference>
<name>A0A927BR05_9BACL</name>
<keyword evidence="4 7" id="KW-0812">Transmembrane</keyword>
<keyword evidence="6 7" id="KW-0472">Membrane</keyword>
<comment type="caution">
    <text evidence="9">The sequence shown here is derived from an EMBL/GenBank/DDBJ whole genome shotgun (WGS) entry which is preliminary data.</text>
</comment>
<dbReference type="PANTHER" id="PTHR43227">
    <property type="entry name" value="BLL4140 PROTEIN"/>
    <property type="match status" value="1"/>
</dbReference>
<keyword evidence="3" id="KW-1003">Cell membrane</keyword>
<protein>
    <submittedName>
        <fullName evidence="9">Sugar ABC transporter permease</fullName>
    </submittedName>
</protein>
<sequence>MSETARLPISRKIKKGFLSNWEFYVMLLPAIAVTFVFSYLPLYGLQIAFKTTRLGANYLNGDWIGFDHFVRFFNAGWFGTIMKNTVLLSVGSYLIAFPFTIMLALMIFNAVNKRLAKFTQTFTYLPHLLSGVVVIGILNLFVNGETGLINIFLRLTGQETISFFGRNDMVLPLYIITNLWQHVGFSAIVYLAALNSIDGSIVESARIDGANKFKIMMKIQLPWILPVIVTMLILNMGHILNVSVDKVLLMQTDLNISASEVIATYVYKAGIQGAQYGFAAAVGLFNNCINLAMLLFINWLSRRINETSIF</sequence>
<evidence type="ECO:0000259" key="8">
    <source>
        <dbReference type="PROSITE" id="PS50928"/>
    </source>
</evidence>
<evidence type="ECO:0000256" key="1">
    <source>
        <dbReference type="ARBA" id="ARBA00004651"/>
    </source>
</evidence>
<feature type="transmembrane region" description="Helical" evidence="7">
    <location>
        <begin position="122"/>
        <end position="142"/>
    </location>
</feature>
<evidence type="ECO:0000256" key="4">
    <source>
        <dbReference type="ARBA" id="ARBA00022692"/>
    </source>
</evidence>
<dbReference type="Pfam" id="PF00528">
    <property type="entry name" value="BPD_transp_1"/>
    <property type="match status" value="1"/>
</dbReference>
<feature type="transmembrane region" description="Helical" evidence="7">
    <location>
        <begin position="223"/>
        <end position="244"/>
    </location>
</feature>
<keyword evidence="2 7" id="KW-0813">Transport</keyword>
<reference evidence="9" key="1">
    <citation type="submission" date="2020-09" db="EMBL/GenBank/DDBJ databases">
        <title>A novel bacterium of genus Paenibacillus, isolated from South China Sea.</title>
        <authorList>
            <person name="Huang H."/>
            <person name="Mo K."/>
            <person name="Hu Y."/>
        </authorList>
    </citation>
    <scope>NUCLEOTIDE SEQUENCE</scope>
    <source>
        <strain evidence="9">IB182496</strain>
    </source>
</reference>
<dbReference type="RefSeq" id="WP_190914597.1">
    <property type="nucleotide sequence ID" value="NZ_JACXIZ010000008.1"/>
</dbReference>
<dbReference type="GO" id="GO:0005886">
    <property type="term" value="C:plasma membrane"/>
    <property type="evidence" value="ECO:0007669"/>
    <property type="project" value="UniProtKB-SubCell"/>
</dbReference>
<dbReference type="EMBL" id="JACXIZ010000008">
    <property type="protein sequence ID" value="MBD2844160.1"/>
    <property type="molecule type" value="Genomic_DNA"/>
</dbReference>
<dbReference type="Proteomes" id="UP000621560">
    <property type="component" value="Unassembled WGS sequence"/>
</dbReference>
<dbReference type="CDD" id="cd06261">
    <property type="entry name" value="TM_PBP2"/>
    <property type="match status" value="1"/>
</dbReference>
<feature type="transmembrane region" description="Helical" evidence="7">
    <location>
        <begin position="276"/>
        <end position="300"/>
    </location>
</feature>
<dbReference type="GO" id="GO:0055085">
    <property type="term" value="P:transmembrane transport"/>
    <property type="evidence" value="ECO:0007669"/>
    <property type="project" value="InterPro"/>
</dbReference>
<evidence type="ECO:0000313" key="9">
    <source>
        <dbReference type="EMBL" id="MBD2844160.1"/>
    </source>
</evidence>
<feature type="transmembrane region" description="Helical" evidence="7">
    <location>
        <begin position="21"/>
        <end position="40"/>
    </location>
</feature>
<keyword evidence="10" id="KW-1185">Reference proteome</keyword>
<evidence type="ECO:0000256" key="5">
    <source>
        <dbReference type="ARBA" id="ARBA00022989"/>
    </source>
</evidence>
<dbReference type="InterPro" id="IPR035906">
    <property type="entry name" value="MetI-like_sf"/>
</dbReference>
<gene>
    <name evidence="9" type="ORF">IDH44_03085</name>
</gene>
<organism evidence="9 10">
    <name type="scientific">Paenibacillus sabuli</name>
    <dbReference type="NCBI Taxonomy" id="2772509"/>
    <lineage>
        <taxon>Bacteria</taxon>
        <taxon>Bacillati</taxon>
        <taxon>Bacillota</taxon>
        <taxon>Bacilli</taxon>
        <taxon>Bacillales</taxon>
        <taxon>Paenibacillaceae</taxon>
        <taxon>Paenibacillus</taxon>
    </lineage>
</organism>
<feature type="domain" description="ABC transmembrane type-1" evidence="8">
    <location>
        <begin position="82"/>
        <end position="297"/>
    </location>
</feature>
<comment type="similarity">
    <text evidence="7">Belongs to the binding-protein-dependent transport system permease family.</text>
</comment>
<accession>A0A927BR05</accession>
<evidence type="ECO:0000256" key="7">
    <source>
        <dbReference type="RuleBase" id="RU363032"/>
    </source>
</evidence>
<feature type="transmembrane region" description="Helical" evidence="7">
    <location>
        <begin position="86"/>
        <end position="110"/>
    </location>
</feature>
<dbReference type="PROSITE" id="PS50928">
    <property type="entry name" value="ABC_TM1"/>
    <property type="match status" value="1"/>
</dbReference>
<keyword evidence="5 7" id="KW-1133">Transmembrane helix</keyword>
<evidence type="ECO:0000256" key="2">
    <source>
        <dbReference type="ARBA" id="ARBA00022448"/>
    </source>
</evidence>
<comment type="subcellular location">
    <subcellularLocation>
        <location evidence="1 7">Cell membrane</location>
        <topology evidence="1 7">Multi-pass membrane protein</topology>
    </subcellularLocation>
</comment>
<evidence type="ECO:0000256" key="6">
    <source>
        <dbReference type="ARBA" id="ARBA00023136"/>
    </source>
</evidence>
<feature type="transmembrane region" description="Helical" evidence="7">
    <location>
        <begin position="179"/>
        <end position="202"/>
    </location>
</feature>
<dbReference type="SUPFAM" id="SSF161098">
    <property type="entry name" value="MetI-like"/>
    <property type="match status" value="1"/>
</dbReference>
<dbReference type="AlphaFoldDB" id="A0A927BR05"/>
<dbReference type="PANTHER" id="PTHR43227:SF11">
    <property type="entry name" value="BLL4140 PROTEIN"/>
    <property type="match status" value="1"/>
</dbReference>
<proteinExistence type="inferred from homology"/>
<evidence type="ECO:0000313" key="10">
    <source>
        <dbReference type="Proteomes" id="UP000621560"/>
    </source>
</evidence>
<dbReference type="InterPro" id="IPR000515">
    <property type="entry name" value="MetI-like"/>
</dbReference>
<evidence type="ECO:0000256" key="3">
    <source>
        <dbReference type="ARBA" id="ARBA00022475"/>
    </source>
</evidence>
<dbReference type="InterPro" id="IPR050809">
    <property type="entry name" value="UgpAE/MalFG_permease"/>
</dbReference>